<keyword evidence="5" id="KW-1185">Reference proteome</keyword>
<dbReference type="InterPro" id="IPR003959">
    <property type="entry name" value="ATPase_AAA_core"/>
</dbReference>
<accession>A0AAE1M9D4</accession>
<evidence type="ECO:0000256" key="1">
    <source>
        <dbReference type="ARBA" id="ARBA00022741"/>
    </source>
</evidence>
<dbReference type="InterPro" id="IPR050221">
    <property type="entry name" value="26S_Proteasome_ATPase"/>
</dbReference>
<dbReference type="SUPFAM" id="SSF52540">
    <property type="entry name" value="P-loop containing nucleoside triphosphate hydrolases"/>
    <property type="match status" value="1"/>
</dbReference>
<comment type="caution">
    <text evidence="4">The sequence shown here is derived from an EMBL/GenBank/DDBJ whole genome shotgun (WGS) entry which is preliminary data.</text>
</comment>
<keyword evidence="1" id="KW-0547">Nucleotide-binding</keyword>
<proteinExistence type="predicted"/>
<dbReference type="EMBL" id="JAWXYG010000011">
    <property type="protein sequence ID" value="KAK4258592.1"/>
    <property type="molecule type" value="Genomic_DNA"/>
</dbReference>
<name>A0AAE1M9D4_9FABA</name>
<evidence type="ECO:0000256" key="2">
    <source>
        <dbReference type="ARBA" id="ARBA00022840"/>
    </source>
</evidence>
<gene>
    <name evidence="4" type="ORF">QN277_005027</name>
</gene>
<dbReference type="PANTHER" id="PTHR23073">
    <property type="entry name" value="26S PROTEASOME REGULATORY SUBUNIT"/>
    <property type="match status" value="1"/>
</dbReference>
<dbReference type="GO" id="GO:0016887">
    <property type="term" value="F:ATP hydrolysis activity"/>
    <property type="evidence" value="ECO:0007669"/>
    <property type="project" value="InterPro"/>
</dbReference>
<protein>
    <recommendedName>
        <fullName evidence="3">ATPase AAA-type core domain-containing protein</fullName>
    </recommendedName>
</protein>
<dbReference type="Gene3D" id="3.40.50.300">
    <property type="entry name" value="P-loop containing nucleotide triphosphate hydrolases"/>
    <property type="match status" value="1"/>
</dbReference>
<organism evidence="4 5">
    <name type="scientific">Acacia crassicarpa</name>
    <name type="common">northern wattle</name>
    <dbReference type="NCBI Taxonomy" id="499986"/>
    <lineage>
        <taxon>Eukaryota</taxon>
        <taxon>Viridiplantae</taxon>
        <taxon>Streptophyta</taxon>
        <taxon>Embryophyta</taxon>
        <taxon>Tracheophyta</taxon>
        <taxon>Spermatophyta</taxon>
        <taxon>Magnoliopsida</taxon>
        <taxon>eudicotyledons</taxon>
        <taxon>Gunneridae</taxon>
        <taxon>Pentapetalae</taxon>
        <taxon>rosids</taxon>
        <taxon>fabids</taxon>
        <taxon>Fabales</taxon>
        <taxon>Fabaceae</taxon>
        <taxon>Caesalpinioideae</taxon>
        <taxon>mimosoid clade</taxon>
        <taxon>Acacieae</taxon>
        <taxon>Acacia</taxon>
    </lineage>
</organism>
<dbReference type="Pfam" id="PF00004">
    <property type="entry name" value="AAA"/>
    <property type="match status" value="1"/>
</dbReference>
<reference evidence="4" key="1">
    <citation type="submission" date="2023-10" db="EMBL/GenBank/DDBJ databases">
        <title>Chromosome-level genome of the transformable northern wattle, Acacia crassicarpa.</title>
        <authorList>
            <person name="Massaro I."/>
            <person name="Sinha N.R."/>
            <person name="Poethig S."/>
            <person name="Leichty A.R."/>
        </authorList>
    </citation>
    <scope>NUCLEOTIDE SEQUENCE</scope>
    <source>
        <strain evidence="4">Acra3RX</strain>
        <tissue evidence="4">Leaf</tissue>
    </source>
</reference>
<sequence>MFGYARDHQPCIIFMDEIDAIGGRRFSEGASADWEIQRTLMELLNQLDGFDQAREGVQWCGSSKCLH</sequence>
<dbReference type="GO" id="GO:0005524">
    <property type="term" value="F:ATP binding"/>
    <property type="evidence" value="ECO:0007669"/>
    <property type="project" value="UniProtKB-KW"/>
</dbReference>
<dbReference type="InterPro" id="IPR027417">
    <property type="entry name" value="P-loop_NTPase"/>
</dbReference>
<dbReference type="AlphaFoldDB" id="A0AAE1M9D4"/>
<evidence type="ECO:0000313" key="5">
    <source>
        <dbReference type="Proteomes" id="UP001293593"/>
    </source>
</evidence>
<evidence type="ECO:0000313" key="4">
    <source>
        <dbReference type="EMBL" id="KAK4258592.1"/>
    </source>
</evidence>
<dbReference type="Proteomes" id="UP001293593">
    <property type="component" value="Unassembled WGS sequence"/>
</dbReference>
<evidence type="ECO:0000259" key="3">
    <source>
        <dbReference type="Pfam" id="PF00004"/>
    </source>
</evidence>
<keyword evidence="2" id="KW-0067">ATP-binding</keyword>
<feature type="domain" description="ATPase AAA-type core" evidence="3">
    <location>
        <begin position="2"/>
        <end position="62"/>
    </location>
</feature>